<evidence type="ECO:0000256" key="10">
    <source>
        <dbReference type="SAM" id="MobiDB-lite"/>
    </source>
</evidence>
<proteinExistence type="inferred from homology"/>
<feature type="repeat" description="WD" evidence="9">
    <location>
        <begin position="137"/>
        <end position="178"/>
    </location>
</feature>
<dbReference type="PROSITE" id="PS50082">
    <property type="entry name" value="WD_REPEATS_2"/>
    <property type="match status" value="4"/>
</dbReference>
<keyword evidence="8" id="KW-0539">Nucleus</keyword>
<evidence type="ECO:0000256" key="8">
    <source>
        <dbReference type="ARBA" id="ARBA00023242"/>
    </source>
</evidence>
<feature type="region of interest" description="Disordered" evidence="10">
    <location>
        <begin position="545"/>
        <end position="590"/>
    </location>
</feature>
<dbReference type="SUPFAM" id="SSF50978">
    <property type="entry name" value="WD40 repeat-like"/>
    <property type="match status" value="1"/>
</dbReference>
<protein>
    <submittedName>
        <fullName evidence="12">WD40-repeat-containing domain protein</fullName>
    </submittedName>
</protein>
<name>A0A433Q876_9FUNG</name>
<keyword evidence="3 9" id="KW-0853">WD repeat</keyword>
<evidence type="ECO:0000256" key="2">
    <source>
        <dbReference type="ARBA" id="ARBA00007306"/>
    </source>
</evidence>
<evidence type="ECO:0000256" key="5">
    <source>
        <dbReference type="ARBA" id="ARBA00022763"/>
    </source>
</evidence>
<evidence type="ECO:0000256" key="1">
    <source>
        <dbReference type="ARBA" id="ARBA00004123"/>
    </source>
</evidence>
<dbReference type="InterPro" id="IPR045145">
    <property type="entry name" value="PTHR15271"/>
</dbReference>
<dbReference type="InterPro" id="IPR036322">
    <property type="entry name" value="WD40_repeat_dom_sf"/>
</dbReference>
<feature type="domain" description="CAF1B/HIR1 beta-propeller" evidence="11">
    <location>
        <begin position="395"/>
        <end position="523"/>
    </location>
</feature>
<feature type="repeat" description="WD" evidence="9">
    <location>
        <begin position="42"/>
        <end position="55"/>
    </location>
</feature>
<dbReference type="Gene3D" id="2.130.10.10">
    <property type="entry name" value="YVTN repeat-like/Quinoprotein amine dehydrogenase"/>
    <property type="match status" value="2"/>
</dbReference>
<keyword evidence="7" id="KW-0234">DNA repair</keyword>
<accession>A0A433Q876</accession>
<dbReference type="EMBL" id="RBNJ01011542">
    <property type="protein sequence ID" value="RUS25980.1"/>
    <property type="molecule type" value="Genomic_DNA"/>
</dbReference>
<dbReference type="SMART" id="SM00320">
    <property type="entry name" value="WD40"/>
    <property type="match status" value="5"/>
</dbReference>
<keyword evidence="5" id="KW-0227">DNA damage</keyword>
<dbReference type="GO" id="GO:0033186">
    <property type="term" value="C:CAF-1 complex"/>
    <property type="evidence" value="ECO:0007669"/>
    <property type="project" value="TreeGrafter"/>
</dbReference>
<evidence type="ECO:0000313" key="13">
    <source>
        <dbReference type="Proteomes" id="UP000274822"/>
    </source>
</evidence>
<dbReference type="InterPro" id="IPR055410">
    <property type="entry name" value="Beta-prop_CAF1B_HIR1"/>
</dbReference>
<evidence type="ECO:0000256" key="4">
    <source>
        <dbReference type="ARBA" id="ARBA00022737"/>
    </source>
</evidence>
<keyword evidence="4" id="KW-0677">Repeat</keyword>
<evidence type="ECO:0000256" key="9">
    <source>
        <dbReference type="PROSITE-ProRule" id="PRU00221"/>
    </source>
</evidence>
<comment type="similarity">
    <text evidence="2">Belongs to the WD repeat HIR1 family.</text>
</comment>
<dbReference type="PANTHER" id="PTHR15271">
    <property type="entry name" value="CHROMATIN ASSEMBLY FACTOR 1 SUBUNIT B"/>
    <property type="match status" value="1"/>
</dbReference>
<comment type="subcellular location">
    <subcellularLocation>
        <location evidence="1">Nucleus</location>
    </subcellularLocation>
</comment>
<dbReference type="AlphaFoldDB" id="A0A433Q876"/>
<dbReference type="Proteomes" id="UP000274822">
    <property type="component" value="Unassembled WGS sequence"/>
</dbReference>
<evidence type="ECO:0000256" key="3">
    <source>
        <dbReference type="ARBA" id="ARBA00022574"/>
    </source>
</evidence>
<reference evidence="12 13" key="1">
    <citation type="journal article" date="2018" name="New Phytol.">
        <title>Phylogenomics of Endogonaceae and evolution of mycorrhizas within Mucoromycota.</title>
        <authorList>
            <person name="Chang Y."/>
            <person name="Desiro A."/>
            <person name="Na H."/>
            <person name="Sandor L."/>
            <person name="Lipzen A."/>
            <person name="Clum A."/>
            <person name="Barry K."/>
            <person name="Grigoriev I.V."/>
            <person name="Martin F.M."/>
            <person name="Stajich J.E."/>
            <person name="Smith M.E."/>
            <person name="Bonito G."/>
            <person name="Spatafora J.W."/>
        </authorList>
    </citation>
    <scope>NUCLEOTIDE SEQUENCE [LARGE SCALE GENOMIC DNA]</scope>
    <source>
        <strain evidence="12 13">AD002</strain>
    </source>
</reference>
<dbReference type="GO" id="GO:0006334">
    <property type="term" value="P:nucleosome assembly"/>
    <property type="evidence" value="ECO:0007669"/>
    <property type="project" value="TreeGrafter"/>
</dbReference>
<keyword evidence="13" id="KW-1185">Reference proteome</keyword>
<dbReference type="PROSITE" id="PS50294">
    <property type="entry name" value="WD_REPEATS_REGION"/>
    <property type="match status" value="3"/>
</dbReference>
<evidence type="ECO:0000313" key="12">
    <source>
        <dbReference type="EMBL" id="RUS25980.1"/>
    </source>
</evidence>
<feature type="repeat" description="WD" evidence="9">
    <location>
        <begin position="179"/>
        <end position="211"/>
    </location>
</feature>
<evidence type="ECO:0000256" key="6">
    <source>
        <dbReference type="ARBA" id="ARBA00022853"/>
    </source>
</evidence>
<dbReference type="Pfam" id="PF24105">
    <property type="entry name" value="Beta-prop_CAF1B_HIR1"/>
    <property type="match status" value="2"/>
</dbReference>
<feature type="domain" description="CAF1B/HIR1 beta-propeller" evidence="11">
    <location>
        <begin position="15"/>
        <end position="297"/>
    </location>
</feature>
<comment type="caution">
    <text evidence="12">The sequence shown here is derived from an EMBL/GenBank/DDBJ whole genome shotgun (WGS) entry which is preliminary data.</text>
</comment>
<dbReference type="PROSITE" id="PS00678">
    <property type="entry name" value="WD_REPEATS_1"/>
    <property type="match status" value="1"/>
</dbReference>
<organism evidence="12 13">
    <name type="scientific">Jimgerdemannia flammicorona</name>
    <dbReference type="NCBI Taxonomy" id="994334"/>
    <lineage>
        <taxon>Eukaryota</taxon>
        <taxon>Fungi</taxon>
        <taxon>Fungi incertae sedis</taxon>
        <taxon>Mucoromycota</taxon>
        <taxon>Mucoromycotina</taxon>
        <taxon>Endogonomycetes</taxon>
        <taxon>Endogonales</taxon>
        <taxon>Endogonaceae</taxon>
        <taxon>Jimgerdemannia</taxon>
    </lineage>
</organism>
<dbReference type="GO" id="GO:0005634">
    <property type="term" value="C:nucleus"/>
    <property type="evidence" value="ECO:0007669"/>
    <property type="project" value="UniProtKB-SubCell"/>
</dbReference>
<dbReference type="PANTHER" id="PTHR15271:SF4">
    <property type="entry name" value="CHROMATIN ASSEMBLY FACTOR 1 SUBUNIT B"/>
    <property type="match status" value="1"/>
</dbReference>
<dbReference type="InterPro" id="IPR019775">
    <property type="entry name" value="WD40_repeat_CS"/>
</dbReference>
<dbReference type="InterPro" id="IPR001680">
    <property type="entry name" value="WD40_rpt"/>
</dbReference>
<gene>
    <name evidence="12" type="ORF">BC938DRAFT_471396</name>
</gene>
<evidence type="ECO:0000259" key="11">
    <source>
        <dbReference type="Pfam" id="PF24105"/>
    </source>
</evidence>
<feature type="repeat" description="WD" evidence="9">
    <location>
        <begin position="77"/>
        <end position="109"/>
    </location>
</feature>
<evidence type="ECO:0000256" key="7">
    <source>
        <dbReference type="ARBA" id="ARBA00023204"/>
    </source>
</evidence>
<dbReference type="GO" id="GO:0006335">
    <property type="term" value="P:DNA replication-dependent chromatin assembly"/>
    <property type="evidence" value="ECO:0007669"/>
    <property type="project" value="InterPro"/>
</dbReference>
<keyword evidence="6" id="KW-0156">Chromatin regulator</keyword>
<dbReference type="GO" id="GO:0006281">
    <property type="term" value="P:DNA repair"/>
    <property type="evidence" value="ECO:0007669"/>
    <property type="project" value="UniProtKB-KW"/>
</dbReference>
<dbReference type="InterPro" id="IPR015943">
    <property type="entry name" value="WD40/YVTN_repeat-like_dom_sf"/>
</dbReference>
<sequence length="590" mass="65250">MTSDPPIFRPEQPRQINWHEREAVYSVDFEPICHDNKQKRRLATAGADNSVRIWNAIHRHNPTAKDTPLQVEFLAELTRHTAPVNIVRFSPKGNMLASAGDDMSIILWKPSEYKEHTFGESDAATGEPESWRVFSVLLGHRNAIYELAWSPDGRHILTGSIDNTARMWDVTTKKCLHVFTEHSHYVQGVAWDPLGQYLATQSSDRSVQIYQYKFHPTNGSVAITNLARHIKLDISRAAASISTTSSIITTDAHAHASANPASTRFRIYHDENLVTFFRRLTFTTDGALLLTPAGLFKSGLPGMVDAEESGDVIDAEGMGEKGREKEREEIKNTVYVYARSTLNKYGFSSPFLYPVSSHAQASCTCFIDRHICSMQIHYFSLTLPLHTNHANPRAPRSPIVHLPNHKKPSIAVRCNPVLFQLRESSAVHDVPSEVTTATGKGRSNGDSKAAKPLFALPYRMVYAVATQDAVFVYDTQQAKPIAILTGFHYATVTDLTWSPDGTALLFTSTDGYCSAATFDDGELGTPYHSHTLTTSASVEQTNMELDASANPKSARAVEQKSMSTPVQPPQPQQKRRIQPTFVSGLGGGTA</sequence>